<evidence type="ECO:0000259" key="10">
    <source>
        <dbReference type="Pfam" id="PF22904"/>
    </source>
</evidence>
<dbReference type="Pfam" id="PF23141">
    <property type="entry name" value="Ig_NOMO"/>
    <property type="match status" value="1"/>
</dbReference>
<dbReference type="InterPro" id="IPR056190">
    <property type="entry name" value="NOMO_5th"/>
</dbReference>
<evidence type="ECO:0000259" key="12">
    <source>
        <dbReference type="Pfam" id="PF23192"/>
    </source>
</evidence>
<keyword evidence="4" id="KW-0256">Endoplasmic reticulum</keyword>
<feature type="domain" description="NOMO fifth transthyretin-like" evidence="14">
    <location>
        <begin position="394"/>
        <end position="479"/>
    </location>
</feature>
<name>A0AAD9RF24_9HYME</name>
<feature type="domain" description="NOMO third transthyretin-like" evidence="13">
    <location>
        <begin position="247"/>
        <end position="312"/>
    </location>
</feature>
<dbReference type="Pfam" id="PF22898">
    <property type="entry name" value="NOMO1-like_1st"/>
    <property type="match status" value="1"/>
</dbReference>
<dbReference type="InterPro" id="IPR051417">
    <property type="entry name" value="SDr/BOS_complex"/>
</dbReference>
<dbReference type="GO" id="GO:0005789">
    <property type="term" value="C:endoplasmic reticulum membrane"/>
    <property type="evidence" value="ECO:0007669"/>
    <property type="project" value="UniProtKB-SubCell"/>
</dbReference>
<feature type="chain" id="PRO_5042114935" description="Nodal modulator 2" evidence="7">
    <location>
        <begin position="25"/>
        <end position="1179"/>
    </location>
</feature>
<dbReference type="Gene3D" id="2.60.40.1120">
    <property type="entry name" value="Carboxypeptidase-like, regulatory domain"/>
    <property type="match status" value="2"/>
</dbReference>
<dbReference type="Proteomes" id="UP001258017">
    <property type="component" value="Unassembled WGS sequence"/>
</dbReference>
<keyword evidence="16" id="KW-1185">Reference proteome</keyword>
<evidence type="ECO:0000256" key="4">
    <source>
        <dbReference type="ARBA" id="ARBA00022824"/>
    </source>
</evidence>
<dbReference type="Pfam" id="PF22902">
    <property type="entry name" value="NOMO1-like_9th"/>
    <property type="match status" value="1"/>
</dbReference>
<feature type="domain" description="NOMO C-terminal transthyretin-like" evidence="12">
    <location>
        <begin position="989"/>
        <end position="1094"/>
    </location>
</feature>
<evidence type="ECO:0000259" key="13">
    <source>
        <dbReference type="Pfam" id="PF23193"/>
    </source>
</evidence>
<dbReference type="SUPFAM" id="SSF49478">
    <property type="entry name" value="Cna protein B-type domain"/>
    <property type="match status" value="3"/>
</dbReference>
<keyword evidence="2" id="KW-0812">Transmembrane</keyword>
<evidence type="ECO:0000259" key="9">
    <source>
        <dbReference type="Pfam" id="PF22902"/>
    </source>
</evidence>
<dbReference type="Pfam" id="PF13620">
    <property type="entry name" value="CarboxypepD_reg"/>
    <property type="match status" value="1"/>
</dbReference>
<dbReference type="Pfam" id="PF23192">
    <property type="entry name" value="NOMO_12th"/>
    <property type="match status" value="1"/>
</dbReference>
<evidence type="ECO:0000256" key="7">
    <source>
        <dbReference type="SAM" id="SignalP"/>
    </source>
</evidence>
<keyword evidence="5" id="KW-1133">Transmembrane helix</keyword>
<evidence type="ECO:0000259" key="11">
    <source>
        <dbReference type="Pfam" id="PF23141"/>
    </source>
</evidence>
<dbReference type="InterPro" id="IPR055073">
    <property type="entry name" value="NOMO1-like_9th"/>
</dbReference>
<gene>
    <name evidence="15" type="ORF">KPH14_012011</name>
</gene>
<evidence type="ECO:0000259" key="14">
    <source>
        <dbReference type="Pfam" id="PF23194"/>
    </source>
</evidence>
<dbReference type="AlphaFoldDB" id="A0AAD9RF24"/>
<dbReference type="PANTHER" id="PTHR23303">
    <property type="entry name" value="CARBOXYPEPTIDASE REGULATORY REGION-CONTAINING"/>
    <property type="match status" value="1"/>
</dbReference>
<accession>A0AAD9RF24</accession>
<dbReference type="InterPro" id="IPR056189">
    <property type="entry name" value="NOMO_3rd"/>
</dbReference>
<evidence type="ECO:0000259" key="8">
    <source>
        <dbReference type="Pfam" id="PF22898"/>
    </source>
</evidence>
<dbReference type="InterPro" id="IPR056191">
    <property type="entry name" value="NOMO_12th"/>
</dbReference>
<feature type="domain" description="NOMO-like N-terminal beta-sandwich" evidence="8">
    <location>
        <begin position="31"/>
        <end position="115"/>
    </location>
</feature>
<dbReference type="Pfam" id="PF22904">
    <property type="entry name" value="NOMO1-like_2nd"/>
    <property type="match status" value="1"/>
</dbReference>
<dbReference type="GO" id="GO:0030246">
    <property type="term" value="F:carbohydrate binding"/>
    <property type="evidence" value="ECO:0007669"/>
    <property type="project" value="InterPro"/>
</dbReference>
<protein>
    <recommendedName>
        <fullName evidence="17">Nodal modulator 2</fullName>
    </recommendedName>
</protein>
<dbReference type="EMBL" id="JAIFRP010000229">
    <property type="protein sequence ID" value="KAK2578577.1"/>
    <property type="molecule type" value="Genomic_DNA"/>
</dbReference>
<dbReference type="PANTHER" id="PTHR23303:SF14">
    <property type="entry name" value="BOS COMPLEX SUBUNIT NOMO1-RELATED"/>
    <property type="match status" value="1"/>
</dbReference>
<evidence type="ECO:0000256" key="5">
    <source>
        <dbReference type="ARBA" id="ARBA00022989"/>
    </source>
</evidence>
<evidence type="ECO:0000256" key="3">
    <source>
        <dbReference type="ARBA" id="ARBA00022729"/>
    </source>
</evidence>
<dbReference type="Pfam" id="PF23193">
    <property type="entry name" value="NOMO_3rd"/>
    <property type="match status" value="1"/>
</dbReference>
<evidence type="ECO:0000256" key="1">
    <source>
        <dbReference type="ARBA" id="ARBA00004115"/>
    </source>
</evidence>
<comment type="caution">
    <text evidence="15">The sequence shown here is derived from an EMBL/GenBank/DDBJ whole genome shotgun (WGS) entry which is preliminary data.</text>
</comment>
<feature type="domain" description="NOMO second beta-sandwich" evidence="10">
    <location>
        <begin position="117"/>
        <end position="207"/>
    </location>
</feature>
<evidence type="ECO:0000256" key="6">
    <source>
        <dbReference type="ARBA" id="ARBA00023136"/>
    </source>
</evidence>
<dbReference type="SUPFAM" id="SSF49452">
    <property type="entry name" value="Starch-binding domain-like"/>
    <property type="match status" value="1"/>
</dbReference>
<reference evidence="15" key="1">
    <citation type="submission" date="2021-08" db="EMBL/GenBank/DDBJ databases">
        <authorList>
            <person name="Misof B."/>
            <person name="Oliver O."/>
            <person name="Podsiadlowski L."/>
            <person name="Donath A."/>
            <person name="Peters R."/>
            <person name="Mayer C."/>
            <person name="Rust J."/>
            <person name="Gunkel S."/>
            <person name="Lesny P."/>
            <person name="Martin S."/>
            <person name="Oeyen J.P."/>
            <person name="Petersen M."/>
            <person name="Panagiotis P."/>
            <person name="Wilbrandt J."/>
            <person name="Tanja T."/>
        </authorList>
    </citation>
    <scope>NUCLEOTIDE SEQUENCE</scope>
    <source>
        <strain evidence="15">GBR_01_08_01A</strain>
        <tissue evidence="15">Thorax + abdomen</tissue>
    </source>
</reference>
<feature type="domain" description="NOMO-like ninth beta-sandwich" evidence="9">
    <location>
        <begin position="732"/>
        <end position="803"/>
    </location>
</feature>
<keyword evidence="3 7" id="KW-0732">Signal</keyword>
<evidence type="ECO:0000313" key="16">
    <source>
        <dbReference type="Proteomes" id="UP001258017"/>
    </source>
</evidence>
<evidence type="ECO:0000313" key="15">
    <source>
        <dbReference type="EMBL" id="KAK2578577.1"/>
    </source>
</evidence>
<dbReference type="Pfam" id="PF23194">
    <property type="entry name" value="NOMO_5th"/>
    <property type="match status" value="1"/>
</dbReference>
<organism evidence="15 16">
    <name type="scientific">Odynerus spinipes</name>
    <dbReference type="NCBI Taxonomy" id="1348599"/>
    <lineage>
        <taxon>Eukaryota</taxon>
        <taxon>Metazoa</taxon>
        <taxon>Ecdysozoa</taxon>
        <taxon>Arthropoda</taxon>
        <taxon>Hexapoda</taxon>
        <taxon>Insecta</taxon>
        <taxon>Pterygota</taxon>
        <taxon>Neoptera</taxon>
        <taxon>Endopterygota</taxon>
        <taxon>Hymenoptera</taxon>
        <taxon>Apocrita</taxon>
        <taxon>Aculeata</taxon>
        <taxon>Vespoidea</taxon>
        <taxon>Vespidae</taxon>
        <taxon>Eumeninae</taxon>
        <taxon>Odynerus</taxon>
    </lineage>
</organism>
<dbReference type="InterPro" id="IPR055074">
    <property type="entry name" value="NOMO1-3_2nd"/>
</dbReference>
<dbReference type="PROSITE" id="PS51257">
    <property type="entry name" value="PROKAR_LIPOPROTEIN"/>
    <property type="match status" value="1"/>
</dbReference>
<sequence length="1179" mass="130285">MFKKQISLVFFLIYSCIPTKEIIAQDILGCGGFLKSHADIDFTKVHIKLYTKGGSLKDETECAPNTGYYFLPLYDKGEYILKVDPPRGWSFDPMEVQLNVDGSTDICSQGKDINFTFKGFGITGKVTSFNTRSGPKDVAVSLYNANDKQTIVETTKTADGGTFYFTPIQPGKYMLVASHPTWMMKENTVEVTVQEGNAELPDGSLVIFGYDVGGRVTSKDEPVSGVSFILFGNGIAKNCETTPVKGFESKKPLCHVTSDKYGKFVFPALSPGDYKLVPHYPSTHTKFDVQPPELSFKVNHNSLVLPQDFKVTGFTVTGIVRAAASGKPLTGAKIIFAGKQVAVTDENGKYVIDNVKAGQYTLKAEASDVQFEEKVVKVSPSSPELPVLIPSTYKVCGKVTLSAKGTLHFRKVAIQNTAATFQKEINANEKTGEYCIYLKPDKYRLSVVVSDEEKTKGLLFFPLEQTIDVSFEAINNINFLQLKALLTGTVKCLPKIDCSQASVTLKVLGGVTIKTSQTKDGQYEFSDVLPGYYEVLIDDDVFCWEKPSYKIQIMSERVEVPPFQQTGFSVTFISSHDTIVEYITPGESKASSLMLSKGSTRDCVSKPGEYSFTPKGCHVYDKPTFVWDTSNSSPIILSSTEHRHQGNIISSTALDGVNVKIESPTDNFVIGPLKYTKKGDVYRYDFEFTTKAGNMYIITPLSDILLFNPPSVKVLGVNECHSDIATFTGDLGMIIAGKISPPLKGVTVKIFGKDKESPIHTIVTEPEGTYNVGPLDGKISYSVTAEKEGFVITGPDAKGVFLARKLAEIIVQVYDQADNSSLQGVLLSLSGGQNYRKNSITGDDGKLIFNSLSPGEYYLRPMMKEYRFEPPSKMINVAEGATVVVNLFGNRVAFSAYGSVTSLNGEPEAGLLVEAQGQGDCSNLQEEATTEENGAFRIRGLQPLCTYVLRLKPNVEANAHIQRTSPSSLLIQTAEDIRGLRFIAFHPISRTDVSVHVVSNQPEHYRTLKVKLCREDMSDSPIHVSKLDTQHSSKIGTAYNAGFLIHFPPLQADNKKYFIQLESSLSPSLHKYKTNPVYFEANSSFKYVKLTFNAERKVDQGDMNQTSIVALPFIMLITFAFLNREKLWSWLNTLVERWSKPSPISRTPVQAIPIDPRADDIIVEQIMNINKRKTKPRKT</sequence>
<keyword evidence="6" id="KW-0472">Membrane</keyword>
<feature type="domain" description="NOMO seventh transthyretin-like" evidence="11">
    <location>
        <begin position="570"/>
        <end position="640"/>
    </location>
</feature>
<reference evidence="15" key="2">
    <citation type="journal article" date="2023" name="Commun. Biol.">
        <title>Intrasexual cuticular hydrocarbon dimorphism in a wasp sheds light on hydrocarbon biosynthesis genes in Hymenoptera.</title>
        <authorList>
            <person name="Moris V.C."/>
            <person name="Podsiadlowski L."/>
            <person name="Martin S."/>
            <person name="Oeyen J.P."/>
            <person name="Donath A."/>
            <person name="Petersen M."/>
            <person name="Wilbrandt J."/>
            <person name="Misof B."/>
            <person name="Liedtke D."/>
            <person name="Thamm M."/>
            <person name="Scheiner R."/>
            <person name="Schmitt T."/>
            <person name="Niehuis O."/>
        </authorList>
    </citation>
    <scope>NUCLEOTIDE SEQUENCE</scope>
    <source>
        <strain evidence="15">GBR_01_08_01A</strain>
    </source>
</reference>
<evidence type="ECO:0000256" key="2">
    <source>
        <dbReference type="ARBA" id="ARBA00022692"/>
    </source>
</evidence>
<proteinExistence type="predicted"/>
<feature type="signal peptide" evidence="7">
    <location>
        <begin position="1"/>
        <end position="24"/>
    </location>
</feature>
<dbReference type="InterPro" id="IPR013784">
    <property type="entry name" value="Carb-bd-like_fold"/>
</dbReference>
<dbReference type="InterPro" id="IPR056319">
    <property type="entry name" value="NOMO_7th"/>
</dbReference>
<dbReference type="InterPro" id="IPR055075">
    <property type="entry name" value="NOMO-like_N"/>
</dbReference>
<evidence type="ECO:0008006" key="17">
    <source>
        <dbReference type="Google" id="ProtNLM"/>
    </source>
</evidence>
<comment type="subcellular location">
    <subcellularLocation>
        <location evidence="1">Endoplasmic reticulum membrane</location>
        <topology evidence="1">Single-pass type I membrane protein</topology>
    </subcellularLocation>
</comment>